<feature type="non-terminal residue" evidence="1">
    <location>
        <position position="146"/>
    </location>
</feature>
<accession>A0A1G2DBF4</accession>
<evidence type="ECO:0000313" key="1">
    <source>
        <dbReference type="EMBL" id="OGZ10955.1"/>
    </source>
</evidence>
<protein>
    <recommendedName>
        <fullName evidence="3">HNH endonuclease</fullName>
    </recommendedName>
</protein>
<reference evidence="1 2" key="1">
    <citation type="journal article" date="2016" name="Nat. Commun.">
        <title>Thousands of microbial genomes shed light on interconnected biogeochemical processes in an aquifer system.</title>
        <authorList>
            <person name="Anantharaman K."/>
            <person name="Brown C.T."/>
            <person name="Hug L.A."/>
            <person name="Sharon I."/>
            <person name="Castelle C.J."/>
            <person name="Probst A.J."/>
            <person name="Thomas B.C."/>
            <person name="Singh A."/>
            <person name="Wilkins M.J."/>
            <person name="Karaoz U."/>
            <person name="Brodie E.L."/>
            <person name="Williams K.H."/>
            <person name="Hubbard S.S."/>
            <person name="Banfield J.F."/>
        </authorList>
    </citation>
    <scope>NUCLEOTIDE SEQUENCE [LARGE SCALE GENOMIC DNA]</scope>
</reference>
<proteinExistence type="predicted"/>
<dbReference type="Proteomes" id="UP000178099">
    <property type="component" value="Unassembled WGS sequence"/>
</dbReference>
<sequence length="146" mass="17183">MSNKYGIPEKDERDIRARDGKCVYCRKEMVAPRDSARRKDWATIEHLNRLPPWDNPHTVAICCGSCNSSRRDTELLAWFKMRYCTASNINTKTVSAPVREYVGYIEDFLNRQNWIFAKTMPETPHYYVVRDSLPDDDKKRFDALDE</sequence>
<dbReference type="AlphaFoldDB" id="A0A1G2DBF4"/>
<comment type="caution">
    <text evidence="1">The sequence shown here is derived from an EMBL/GenBank/DDBJ whole genome shotgun (WGS) entry which is preliminary data.</text>
</comment>
<name>A0A1G2DBF4_9BACT</name>
<dbReference type="EMBL" id="MHLN01000029">
    <property type="protein sequence ID" value="OGZ10955.1"/>
    <property type="molecule type" value="Genomic_DNA"/>
</dbReference>
<evidence type="ECO:0008006" key="3">
    <source>
        <dbReference type="Google" id="ProtNLM"/>
    </source>
</evidence>
<gene>
    <name evidence="1" type="ORF">A3D67_01820</name>
</gene>
<dbReference type="Gene3D" id="1.10.30.50">
    <property type="match status" value="1"/>
</dbReference>
<organism evidence="1 2">
    <name type="scientific">Candidatus Lloydbacteria bacterium RIFCSPHIGHO2_02_FULL_51_22</name>
    <dbReference type="NCBI Taxonomy" id="1798663"/>
    <lineage>
        <taxon>Bacteria</taxon>
        <taxon>Candidatus Lloydiibacteriota</taxon>
    </lineage>
</organism>
<evidence type="ECO:0000313" key="2">
    <source>
        <dbReference type="Proteomes" id="UP000178099"/>
    </source>
</evidence>